<dbReference type="Pfam" id="PF00528">
    <property type="entry name" value="BPD_transp_1"/>
    <property type="match status" value="2"/>
</dbReference>
<keyword evidence="3" id="KW-1003">Cell membrane</keyword>
<evidence type="ECO:0000313" key="11">
    <source>
        <dbReference type="Proteomes" id="UP001165586"/>
    </source>
</evidence>
<name>A0ABT2H727_9MICO</name>
<dbReference type="InterPro" id="IPR035906">
    <property type="entry name" value="MetI-like_sf"/>
</dbReference>
<dbReference type="CDD" id="cd06261">
    <property type="entry name" value="TM_PBP2"/>
    <property type="match status" value="2"/>
</dbReference>
<organism evidence="10 11">
    <name type="scientific">Herbiconiux daphne</name>
    <dbReference type="NCBI Taxonomy" id="2970914"/>
    <lineage>
        <taxon>Bacteria</taxon>
        <taxon>Bacillati</taxon>
        <taxon>Actinomycetota</taxon>
        <taxon>Actinomycetes</taxon>
        <taxon>Micrococcales</taxon>
        <taxon>Microbacteriaceae</taxon>
        <taxon>Herbiconiux</taxon>
    </lineage>
</organism>
<comment type="subcellular location">
    <subcellularLocation>
        <location evidence="1">Cell inner membrane</location>
        <topology evidence="1">Multi-pass membrane protein</topology>
    </subcellularLocation>
    <subcellularLocation>
        <location evidence="8">Cell membrane</location>
        <topology evidence="8">Multi-pass membrane protein</topology>
    </subcellularLocation>
</comment>
<proteinExistence type="inferred from homology"/>
<keyword evidence="7 8" id="KW-0472">Membrane</keyword>
<evidence type="ECO:0000256" key="8">
    <source>
        <dbReference type="RuleBase" id="RU363032"/>
    </source>
</evidence>
<evidence type="ECO:0000256" key="7">
    <source>
        <dbReference type="ARBA" id="ARBA00023136"/>
    </source>
</evidence>
<keyword evidence="11" id="KW-1185">Reference proteome</keyword>
<feature type="transmembrane region" description="Helical" evidence="8">
    <location>
        <begin position="274"/>
        <end position="296"/>
    </location>
</feature>
<evidence type="ECO:0000259" key="9">
    <source>
        <dbReference type="PROSITE" id="PS50928"/>
    </source>
</evidence>
<gene>
    <name evidence="10" type="ORF">N1032_18535</name>
</gene>
<dbReference type="PROSITE" id="PS50928">
    <property type="entry name" value="ABC_TM1"/>
    <property type="match status" value="2"/>
</dbReference>
<evidence type="ECO:0000256" key="4">
    <source>
        <dbReference type="ARBA" id="ARBA00022519"/>
    </source>
</evidence>
<keyword evidence="4" id="KW-0997">Cell inner membrane</keyword>
<feature type="domain" description="ABC transmembrane type-1" evidence="9">
    <location>
        <begin position="83"/>
        <end position="292"/>
    </location>
</feature>
<feature type="transmembrane region" description="Helical" evidence="8">
    <location>
        <begin position="168"/>
        <end position="191"/>
    </location>
</feature>
<evidence type="ECO:0000313" key="10">
    <source>
        <dbReference type="EMBL" id="MCS5735742.1"/>
    </source>
</evidence>
<comment type="similarity">
    <text evidence="8">Belongs to the binding-protein-dependent transport system permease family.</text>
</comment>
<feature type="transmembrane region" description="Helical" evidence="8">
    <location>
        <begin position="83"/>
        <end position="107"/>
    </location>
</feature>
<evidence type="ECO:0000256" key="1">
    <source>
        <dbReference type="ARBA" id="ARBA00004429"/>
    </source>
</evidence>
<evidence type="ECO:0000256" key="6">
    <source>
        <dbReference type="ARBA" id="ARBA00022989"/>
    </source>
</evidence>
<keyword evidence="6 8" id="KW-1133">Transmembrane helix</keyword>
<reference evidence="10" key="1">
    <citation type="submission" date="2022-08" db="EMBL/GenBank/DDBJ databases">
        <authorList>
            <person name="Deng Y."/>
            <person name="Han X.-F."/>
            <person name="Zhang Y.-Q."/>
        </authorList>
    </citation>
    <scope>NUCLEOTIDE SEQUENCE</scope>
    <source>
        <strain evidence="10">CPCC 203386</strain>
    </source>
</reference>
<feature type="domain" description="ABC transmembrane type-1" evidence="9">
    <location>
        <begin position="375"/>
        <end position="568"/>
    </location>
</feature>
<dbReference type="Gene3D" id="1.10.3720.10">
    <property type="entry name" value="MetI-like"/>
    <property type="match status" value="2"/>
</dbReference>
<feature type="transmembrane region" description="Helical" evidence="8">
    <location>
        <begin position="491"/>
        <end position="515"/>
    </location>
</feature>
<feature type="transmembrane region" description="Helical" evidence="8">
    <location>
        <begin position="549"/>
        <end position="570"/>
    </location>
</feature>
<dbReference type="PANTHER" id="PTHR43357">
    <property type="entry name" value="INNER MEMBRANE ABC TRANSPORTER PERMEASE PROTEIN YDCV"/>
    <property type="match status" value="1"/>
</dbReference>
<evidence type="ECO:0000256" key="5">
    <source>
        <dbReference type="ARBA" id="ARBA00022692"/>
    </source>
</evidence>
<dbReference type="InterPro" id="IPR000515">
    <property type="entry name" value="MetI-like"/>
</dbReference>
<feature type="transmembrane region" description="Helical" evidence="8">
    <location>
        <begin position="379"/>
        <end position="401"/>
    </location>
</feature>
<feature type="transmembrane region" description="Helical" evidence="8">
    <location>
        <begin position="317"/>
        <end position="344"/>
    </location>
</feature>
<dbReference type="EMBL" id="JANLCJ010000008">
    <property type="protein sequence ID" value="MCS5735742.1"/>
    <property type="molecule type" value="Genomic_DNA"/>
</dbReference>
<accession>A0ABT2H727</accession>
<evidence type="ECO:0000256" key="2">
    <source>
        <dbReference type="ARBA" id="ARBA00022448"/>
    </source>
</evidence>
<feature type="transmembrane region" description="Helical" evidence="8">
    <location>
        <begin position="413"/>
        <end position="436"/>
    </location>
</feature>
<keyword evidence="5 8" id="KW-0812">Transmembrane</keyword>
<sequence length="588" mass="63075">MTERVPVTDGGIDSDIRATRLRVLLRGALWALFVVGLGIVFIFPATMIVIGVFRDGLPTAADVPWTFDGFVAALSNPATWTTLLNSLILVAAGGTISTAGGAFFAWIGTNTDVPFRRALTPLMIINLFIPPLFYTFGWIMLGNAQNGLFNQVLRNLWGVEGLINIQSWGGLIFTISLGFVPFAYLLMLGAFRNRDQSLDEAASISGAGTFRTFFTITIPSVGPAITGAAILIMVLIFQSFENPYLLGKPAGIDVFATQIYAYIRDTTPAQYTSAFTLSLMVILLVVVLFSIQRGLLRGRSFTTLTGKTSRRDPVRLGAVRWVFAALILLFLLLNLVIPLGAVLLGSLQPTFGVLNRLTLDNYTAVLADPLLRSSLVQTAWVSVVGGLIAMSVAFLTTYIVLRRRGFLRAYVSLAMWIPWALPGIVLSLAFLFAVLAVPGWSGLYGTPLLLGIVLVVATIPLCVRLIEGALAQLSPELEEAGKVSGASQSRVFLTIVLRLILPSFLTGWFLAALFISGNLAVPMLLAPPGFQPVAVTALTLYVNGDYSGAAALFMIILFAAAIVIGLVGLSRLLGSRISARTSATNHAP</sequence>
<evidence type="ECO:0000256" key="3">
    <source>
        <dbReference type="ARBA" id="ARBA00022475"/>
    </source>
</evidence>
<keyword evidence="2 8" id="KW-0813">Transport</keyword>
<dbReference type="RefSeq" id="WP_259540750.1">
    <property type="nucleotide sequence ID" value="NZ_JANLCJ010000008.1"/>
</dbReference>
<dbReference type="Proteomes" id="UP001165586">
    <property type="component" value="Unassembled WGS sequence"/>
</dbReference>
<dbReference type="PANTHER" id="PTHR43357:SF4">
    <property type="entry name" value="INNER MEMBRANE ABC TRANSPORTER PERMEASE PROTEIN YDCV"/>
    <property type="match status" value="1"/>
</dbReference>
<feature type="transmembrane region" description="Helical" evidence="8">
    <location>
        <begin position="119"/>
        <end position="141"/>
    </location>
</feature>
<feature type="transmembrane region" description="Helical" evidence="8">
    <location>
        <begin position="27"/>
        <end position="53"/>
    </location>
</feature>
<dbReference type="SUPFAM" id="SSF161098">
    <property type="entry name" value="MetI-like"/>
    <property type="match status" value="2"/>
</dbReference>
<feature type="transmembrane region" description="Helical" evidence="8">
    <location>
        <begin position="212"/>
        <end position="237"/>
    </location>
</feature>
<feature type="transmembrane region" description="Helical" evidence="8">
    <location>
        <begin position="448"/>
        <end position="470"/>
    </location>
</feature>
<protein>
    <submittedName>
        <fullName evidence="10">Iron ABC transporter permease</fullName>
    </submittedName>
</protein>
<comment type="caution">
    <text evidence="10">The sequence shown here is derived from an EMBL/GenBank/DDBJ whole genome shotgun (WGS) entry which is preliminary data.</text>
</comment>